<proteinExistence type="predicted"/>
<feature type="transmembrane region" description="Helical" evidence="1">
    <location>
        <begin position="618"/>
        <end position="639"/>
    </location>
</feature>
<sequence>MQMVHQLFVKRIIVGLTSFFLMMCLFALAAIPIELDARHSIANSRSPEYVVDEEDASFAYRVDNLFIDSHLVGVLELEPVGGGFVVPVGLSDSLEPGHIAVSKAAVQYSHILERQFGPVQAVIDESVILEDELVVYYRPSNGQAFLDMARKGEGVYFASGFANDGRTGALFGDITYELWSQYLLPIALLVFAFPLIQNLRTTRAAVDESLAGERFVLESIGAPRRELIRHSVNYLYKPFLLGVSLAALLIVVLIAGCVSVPLTGFRLHTHLYTDKLALLIGYFALGAGLAFAYLTWPRLQWARPHSHRRRLVGTGSGLALFGLGIVIAAIMRLWYVKIPSNLMAFLMLASVFFVLMGLHSTLAVLCTVMTRVAIRIMGKDLRAGVFFRWVIHHPYDASRTGTFAGSFVSVGVILVAVFATIAGAQVPPPRPPDGIQIVKTSLNCDGDYTACLKGAADRVRSSDPTAAVYVAAYGQGVAQVSAGQVDPAFLSQFIHYGLGPEYGGEVDEISLESRWAWIYTISDQNSDLLSHIQKITFDTAIVALSIIDGENGRAIAQIYRQQASWLTLLTTLSFIYAMVSVWMQFMREAGHHAKEFASIASITGKADMIARTISMRLTLVNIVTGILSLSVGIFLAHQFLFPIGGFFPSTFIISVGAIYLMFTLTQGILMYVLVRNEASSWLPGKR</sequence>
<feature type="transmembrane region" description="Helical" evidence="1">
    <location>
        <begin position="317"/>
        <end position="336"/>
    </location>
</feature>
<feature type="transmembrane region" description="Helical" evidence="1">
    <location>
        <begin position="234"/>
        <end position="256"/>
    </location>
</feature>
<feature type="transmembrane region" description="Helical" evidence="1">
    <location>
        <begin position="276"/>
        <end position="296"/>
    </location>
</feature>
<feature type="transmembrane region" description="Helical" evidence="1">
    <location>
        <begin position="342"/>
        <end position="369"/>
    </location>
</feature>
<keyword evidence="3" id="KW-1185">Reference proteome</keyword>
<dbReference type="Proteomes" id="UP001230145">
    <property type="component" value="Unassembled WGS sequence"/>
</dbReference>
<feature type="transmembrane region" description="Helical" evidence="1">
    <location>
        <begin position="651"/>
        <end position="674"/>
    </location>
</feature>
<protein>
    <recommendedName>
        <fullName evidence="4">FtsX-like permease family protein</fullName>
    </recommendedName>
</protein>
<dbReference type="RefSeq" id="WP_296929117.1">
    <property type="nucleotide sequence ID" value="NZ_CP133407.1"/>
</dbReference>
<reference evidence="2 3" key="1">
    <citation type="submission" date="2023-07" db="EMBL/GenBank/DDBJ databases">
        <title>Sequencing the genomes of 1000 actinobacteria strains.</title>
        <authorList>
            <person name="Klenk H.-P."/>
        </authorList>
    </citation>
    <scope>NUCLEOTIDE SEQUENCE [LARGE SCALE GENOMIC DNA]</scope>
    <source>
        <strain evidence="2 3">DSM 19515</strain>
    </source>
</reference>
<name>A0ABT9PIA0_9ACTO</name>
<comment type="caution">
    <text evidence="2">The sequence shown here is derived from an EMBL/GenBank/DDBJ whole genome shotgun (WGS) entry which is preliminary data.</text>
</comment>
<feature type="transmembrane region" description="Helical" evidence="1">
    <location>
        <begin position="565"/>
        <end position="585"/>
    </location>
</feature>
<feature type="transmembrane region" description="Helical" evidence="1">
    <location>
        <begin position="403"/>
        <end position="424"/>
    </location>
</feature>
<keyword evidence="1" id="KW-0472">Membrane</keyword>
<keyword evidence="1" id="KW-0812">Transmembrane</keyword>
<evidence type="ECO:0008006" key="4">
    <source>
        <dbReference type="Google" id="ProtNLM"/>
    </source>
</evidence>
<feature type="transmembrane region" description="Helical" evidence="1">
    <location>
        <begin position="12"/>
        <end position="33"/>
    </location>
</feature>
<gene>
    <name evidence="2" type="ORF">J2S45_001108</name>
</gene>
<evidence type="ECO:0000313" key="2">
    <source>
        <dbReference type="EMBL" id="MDP9832429.1"/>
    </source>
</evidence>
<evidence type="ECO:0000256" key="1">
    <source>
        <dbReference type="SAM" id="Phobius"/>
    </source>
</evidence>
<evidence type="ECO:0000313" key="3">
    <source>
        <dbReference type="Proteomes" id="UP001230145"/>
    </source>
</evidence>
<dbReference type="EMBL" id="JAUSQL010000001">
    <property type="protein sequence ID" value="MDP9832429.1"/>
    <property type="molecule type" value="Genomic_DNA"/>
</dbReference>
<keyword evidence="1" id="KW-1133">Transmembrane helix</keyword>
<accession>A0ABT9PIA0</accession>
<organism evidence="2 3">
    <name type="scientific">Trueperella abortisuis</name>
    <dbReference type="NCBI Taxonomy" id="445930"/>
    <lineage>
        <taxon>Bacteria</taxon>
        <taxon>Bacillati</taxon>
        <taxon>Actinomycetota</taxon>
        <taxon>Actinomycetes</taxon>
        <taxon>Actinomycetales</taxon>
        <taxon>Actinomycetaceae</taxon>
        <taxon>Trueperella</taxon>
    </lineage>
</organism>
<feature type="transmembrane region" description="Helical" evidence="1">
    <location>
        <begin position="179"/>
        <end position="196"/>
    </location>
</feature>